<dbReference type="Gene3D" id="3.30.40.10">
    <property type="entry name" value="Zinc/RING finger domain, C3HC4 (zinc finger)"/>
    <property type="match status" value="2"/>
</dbReference>
<dbReference type="SUPFAM" id="SSF57850">
    <property type="entry name" value="RING/U-box"/>
    <property type="match status" value="2"/>
</dbReference>
<dbReference type="AlphaFoldDB" id="A0AA40C378"/>
<keyword evidence="1" id="KW-0479">Metal-binding</keyword>
<dbReference type="Pfam" id="PF13445">
    <property type="entry name" value="zf-RING_UBOX"/>
    <property type="match status" value="1"/>
</dbReference>
<comment type="similarity">
    <text evidence="4">Belongs to the NOSIP family.</text>
</comment>
<keyword evidence="2 5" id="KW-0863">Zinc-finger</keyword>
<dbReference type="PROSITE" id="PS00518">
    <property type="entry name" value="ZF_RING_1"/>
    <property type="match status" value="1"/>
</dbReference>
<dbReference type="InterPro" id="IPR013083">
    <property type="entry name" value="Znf_RING/FYVE/PHD"/>
</dbReference>
<evidence type="ECO:0000256" key="5">
    <source>
        <dbReference type="PROSITE-ProRule" id="PRU00175"/>
    </source>
</evidence>
<gene>
    <name evidence="9" type="ORF">B0T14DRAFT_452641</name>
</gene>
<dbReference type="InterPro" id="IPR027370">
    <property type="entry name" value="Znf-RING_euk"/>
</dbReference>
<dbReference type="PROSITE" id="PS50089">
    <property type="entry name" value="ZF_RING_2"/>
    <property type="match status" value="1"/>
</dbReference>
<dbReference type="FunFam" id="3.30.40.10:FF:000673">
    <property type="entry name" value="RING finger domain protein, putative"/>
    <property type="match status" value="1"/>
</dbReference>
<dbReference type="InterPro" id="IPR001841">
    <property type="entry name" value="Znf_RING"/>
</dbReference>
<keyword evidence="4" id="KW-0539">Nucleus</keyword>
<evidence type="ECO:0000256" key="7">
    <source>
        <dbReference type="SAM" id="MobiDB-lite"/>
    </source>
</evidence>
<dbReference type="InterPro" id="IPR016818">
    <property type="entry name" value="NOSIP"/>
</dbReference>
<keyword evidence="6" id="KW-0175">Coiled coil</keyword>
<feature type="domain" description="RING-type" evidence="8">
    <location>
        <begin position="257"/>
        <end position="313"/>
    </location>
</feature>
<dbReference type="PANTHER" id="PTHR13063">
    <property type="entry name" value="ENOS INTERACTING PROTEIN"/>
    <property type="match status" value="1"/>
</dbReference>
<feature type="region of interest" description="Disordered" evidence="7">
    <location>
        <begin position="131"/>
        <end position="209"/>
    </location>
</feature>
<dbReference type="InterPro" id="IPR017907">
    <property type="entry name" value="Znf_RING_CS"/>
</dbReference>
<evidence type="ECO:0000256" key="1">
    <source>
        <dbReference type="ARBA" id="ARBA00022723"/>
    </source>
</evidence>
<dbReference type="PIRSF" id="PIRSF023577">
    <property type="entry name" value="ENOS_interacting"/>
    <property type="match status" value="1"/>
</dbReference>
<dbReference type="GO" id="GO:0008270">
    <property type="term" value="F:zinc ion binding"/>
    <property type="evidence" value="ECO:0007669"/>
    <property type="project" value="UniProtKB-KW"/>
</dbReference>
<evidence type="ECO:0000313" key="10">
    <source>
        <dbReference type="Proteomes" id="UP001175000"/>
    </source>
</evidence>
<dbReference type="PANTHER" id="PTHR13063:SF10">
    <property type="entry name" value="NITRIC OXIDE SYNTHASE-INTERACTING PROTEIN"/>
    <property type="match status" value="1"/>
</dbReference>
<protein>
    <recommendedName>
        <fullName evidence="8">RING-type domain-containing protein</fullName>
    </recommendedName>
</protein>
<organism evidence="9 10">
    <name type="scientific">Immersiella caudata</name>
    <dbReference type="NCBI Taxonomy" id="314043"/>
    <lineage>
        <taxon>Eukaryota</taxon>
        <taxon>Fungi</taxon>
        <taxon>Dikarya</taxon>
        <taxon>Ascomycota</taxon>
        <taxon>Pezizomycotina</taxon>
        <taxon>Sordariomycetes</taxon>
        <taxon>Sordariomycetidae</taxon>
        <taxon>Sordariales</taxon>
        <taxon>Lasiosphaeriaceae</taxon>
        <taxon>Immersiella</taxon>
    </lineage>
</organism>
<dbReference type="EMBL" id="JAULSU010000003">
    <property type="protein sequence ID" value="KAK0623164.1"/>
    <property type="molecule type" value="Genomic_DNA"/>
</dbReference>
<evidence type="ECO:0000256" key="6">
    <source>
        <dbReference type="SAM" id="Coils"/>
    </source>
</evidence>
<dbReference type="Proteomes" id="UP001175000">
    <property type="component" value="Unassembled WGS sequence"/>
</dbReference>
<reference evidence="9" key="1">
    <citation type="submission" date="2023-06" db="EMBL/GenBank/DDBJ databases">
        <title>Genome-scale phylogeny and comparative genomics of the fungal order Sordariales.</title>
        <authorList>
            <consortium name="Lawrence Berkeley National Laboratory"/>
            <person name="Hensen N."/>
            <person name="Bonometti L."/>
            <person name="Westerberg I."/>
            <person name="Brannstrom I.O."/>
            <person name="Guillou S."/>
            <person name="Cros-Aarteil S."/>
            <person name="Calhoun S."/>
            <person name="Haridas S."/>
            <person name="Kuo A."/>
            <person name="Mondo S."/>
            <person name="Pangilinan J."/>
            <person name="Riley R."/>
            <person name="Labutti K."/>
            <person name="Andreopoulos B."/>
            <person name="Lipzen A."/>
            <person name="Chen C."/>
            <person name="Yanf M."/>
            <person name="Daum C."/>
            <person name="Ng V."/>
            <person name="Clum A."/>
            <person name="Steindorff A."/>
            <person name="Ohm R."/>
            <person name="Martin F."/>
            <person name="Silar P."/>
            <person name="Natvig D."/>
            <person name="Lalanne C."/>
            <person name="Gautier V."/>
            <person name="Ament-Velasquez S.L."/>
            <person name="Kruys A."/>
            <person name="Hutchinson M.I."/>
            <person name="Powell A.J."/>
            <person name="Barry K."/>
            <person name="Miller A.N."/>
            <person name="Grigoriev I.V."/>
            <person name="Debuchy R."/>
            <person name="Gladieux P."/>
            <person name="Thoren M.H."/>
            <person name="Johannesson H."/>
        </authorList>
    </citation>
    <scope>NUCLEOTIDE SEQUENCE</scope>
    <source>
        <strain evidence="9">CBS 606.72</strain>
    </source>
</reference>
<proteinExistence type="inferred from homology"/>
<evidence type="ECO:0000313" key="9">
    <source>
        <dbReference type="EMBL" id="KAK0623164.1"/>
    </source>
</evidence>
<keyword evidence="3" id="KW-0862">Zinc</keyword>
<evidence type="ECO:0000256" key="4">
    <source>
        <dbReference type="PIRNR" id="PIRNR023577"/>
    </source>
</evidence>
<feature type="compositionally biased region" description="Basic and acidic residues" evidence="7">
    <location>
        <begin position="147"/>
        <end position="186"/>
    </location>
</feature>
<name>A0AA40C378_9PEZI</name>
<comment type="subcellular location">
    <subcellularLocation>
        <location evidence="4">Nucleus</location>
    </subcellularLocation>
</comment>
<sequence>MSHSKRNTSRPVFTAHERSLARAAWGSSTARLSRESFLPFASCGLCLEPAIDPVSCVHGDIFCRECALSNILAQKKEIKRFEKAREQEEREALEEQARRNMEAQERTVREFELTQAGLAIKAGAQAARGKAEASTGLLLPDKSSGQRVEKRKREDEQFRLEQGDLERISEQRLSKARREMEDEKASKPTLPSFWSPSVTPSSNKKDTLHEVKKKVKSQPICPVSPEHQPHLYSLHALITVNFTEETDAATKTKQRVCPACKKVLTNSSRATLAKPCGHVLCKSCVDKFMQPSEQRDPHSPDSEIGAIICYVCDASLAEKPEKKGKGEKEKIKPGLVELRREGTGFSAGGANQVKRELVNFQC</sequence>
<feature type="coiled-coil region" evidence="6">
    <location>
        <begin position="71"/>
        <end position="114"/>
    </location>
</feature>
<feature type="compositionally biased region" description="Polar residues" evidence="7">
    <location>
        <begin position="192"/>
        <end position="202"/>
    </location>
</feature>
<dbReference type="GO" id="GO:0005634">
    <property type="term" value="C:nucleus"/>
    <property type="evidence" value="ECO:0007669"/>
    <property type="project" value="UniProtKB-SubCell"/>
</dbReference>
<comment type="caution">
    <text evidence="9">The sequence shown here is derived from an EMBL/GenBank/DDBJ whole genome shotgun (WGS) entry which is preliminary data.</text>
</comment>
<keyword evidence="10" id="KW-1185">Reference proteome</keyword>
<evidence type="ECO:0000256" key="3">
    <source>
        <dbReference type="ARBA" id="ARBA00022833"/>
    </source>
</evidence>
<dbReference type="GO" id="GO:0061630">
    <property type="term" value="F:ubiquitin protein ligase activity"/>
    <property type="evidence" value="ECO:0007669"/>
    <property type="project" value="InterPro"/>
</dbReference>
<evidence type="ECO:0000259" key="8">
    <source>
        <dbReference type="PROSITE" id="PS50089"/>
    </source>
</evidence>
<evidence type="ECO:0000256" key="2">
    <source>
        <dbReference type="ARBA" id="ARBA00022771"/>
    </source>
</evidence>
<accession>A0AA40C378</accession>